<evidence type="ECO:0000313" key="1">
    <source>
        <dbReference type="EMBL" id="SUQ15782.1"/>
    </source>
</evidence>
<dbReference type="Proteomes" id="UP000254051">
    <property type="component" value="Unassembled WGS sequence"/>
</dbReference>
<dbReference type="EMBL" id="UHJJ01000016">
    <property type="protein sequence ID" value="SUQ15782.1"/>
    <property type="molecule type" value="Genomic_DNA"/>
</dbReference>
<reference evidence="2" key="1">
    <citation type="submission" date="2017-07" db="EMBL/GenBank/DDBJ databases">
        <authorList>
            <person name="Varghese N."/>
            <person name="Submissions S."/>
        </authorList>
    </citation>
    <scope>NUCLEOTIDE SEQUENCE [LARGE SCALE GENOMIC DNA]</scope>
    <source>
        <strain evidence="2">NLAE-zl-C134</strain>
    </source>
</reference>
<keyword evidence="2" id="KW-1185">Reference proteome</keyword>
<name>A0A315ZSC8_9FIRM</name>
<accession>A0A315ZSC8</accession>
<organism evidence="1 2">
    <name type="scientific">Faecalicatena contorta</name>
    <dbReference type="NCBI Taxonomy" id="39482"/>
    <lineage>
        <taxon>Bacteria</taxon>
        <taxon>Bacillati</taxon>
        <taxon>Bacillota</taxon>
        <taxon>Clostridia</taxon>
        <taxon>Lachnospirales</taxon>
        <taxon>Lachnospiraceae</taxon>
        <taxon>Faecalicatena</taxon>
    </lineage>
</organism>
<proteinExistence type="predicted"/>
<dbReference type="RefSeq" id="WP_242992478.1">
    <property type="nucleotide sequence ID" value="NZ_QGDS01000016.1"/>
</dbReference>
<dbReference type="AlphaFoldDB" id="A0A315ZSC8"/>
<evidence type="ECO:0000313" key="2">
    <source>
        <dbReference type="Proteomes" id="UP000254051"/>
    </source>
</evidence>
<sequence>MSSDKRGTVTQCGNILFAENALVENVFTPMGETSHLLISYNVIGSNTMTFIELLRLNINSNTVLLDSFGSSICICEIQKGMLIDAIFSPVMTRSIPPQSNAFLIVLQTDSRFRLNSVAHQIVMVDIDNNLLYTKDPDNLDSEIIFTISDRTSIRDTTGFPISIQSLTPGQTVKIIHANFQTTSIPPQTAAFYIQLL</sequence>
<protein>
    <submittedName>
        <fullName evidence="1">Uncharacterized protein</fullName>
    </submittedName>
</protein>
<gene>
    <name evidence="1" type="ORF">SAMN05216529_11643</name>
</gene>